<dbReference type="SMART" id="SM00775">
    <property type="entry name" value="LNS2"/>
    <property type="match status" value="1"/>
</dbReference>
<feature type="chain" id="PRO_5016838087" evidence="3">
    <location>
        <begin position="22"/>
        <end position="337"/>
    </location>
</feature>
<evidence type="ECO:0000313" key="6">
    <source>
        <dbReference type="Proteomes" id="UP000254794"/>
    </source>
</evidence>
<dbReference type="SUPFAM" id="SSF56784">
    <property type="entry name" value="HAD-like"/>
    <property type="match status" value="1"/>
</dbReference>
<keyword evidence="3" id="KW-0732">Signal</keyword>
<dbReference type="GO" id="GO:0031210">
    <property type="term" value="F:phosphatidylcholine binding"/>
    <property type="evidence" value="ECO:0007669"/>
    <property type="project" value="TreeGrafter"/>
</dbReference>
<proteinExistence type="predicted"/>
<dbReference type="GO" id="GO:0008525">
    <property type="term" value="F:phosphatidylcholine transporter activity"/>
    <property type="evidence" value="ECO:0007669"/>
    <property type="project" value="TreeGrafter"/>
</dbReference>
<dbReference type="GO" id="GO:0008526">
    <property type="term" value="F:phosphatidylinositol transfer activity"/>
    <property type="evidence" value="ECO:0007669"/>
    <property type="project" value="TreeGrafter"/>
</dbReference>
<evidence type="ECO:0000256" key="3">
    <source>
        <dbReference type="SAM" id="SignalP"/>
    </source>
</evidence>
<keyword evidence="6" id="KW-1185">Reference proteome</keyword>
<protein>
    <submittedName>
        <fullName evidence="5">Uncharacterized protein involved in plasmid maintenance</fullName>
    </submittedName>
</protein>
<dbReference type="Pfam" id="PF24694">
    <property type="entry name" value="LNS2_PITM1-3"/>
    <property type="match status" value="1"/>
</dbReference>
<sequence length="337" mass="38860">MKIKKYLIVLILFGNLHCVYSNNFTASFITNDQCTNVNIANEAPYLSPPNVKKFRHYGNVILSNLFKPFHIVHDLILSSQNYVVLHAKFDYDWVLHKDLEDEFIHAYLYADYTKQWRYLGKFITNSNGEVAISLQEKLVPGDYLVRMFVEGDGSSADGFISIVNPKHEAIVFDIDGTLTLSDFEIVKDFLTLSIAKPYYYAAEVLEAYKQKGYEIIFLTARPYWMAAVSREWLENILFYPPWPLKTRSSLLFREGTAQYKANYLKDLIREKKLNIIRAYGNAMTDIEAYELAGVAKKNTFIIGPNAGKKATIPVRQNYFNHFYEIVMPTPVASCRNN</sequence>
<dbReference type="Pfam" id="PF24695">
    <property type="entry name" value="PITM1-3"/>
    <property type="match status" value="1"/>
</dbReference>
<dbReference type="InterPro" id="IPR001666">
    <property type="entry name" value="PI_transfer"/>
</dbReference>
<dbReference type="PANTHER" id="PTHR10658:SF28">
    <property type="entry name" value="PHOSPHATIDYLINOSITOL TRANSFER PROTEIN ALPHA ISOFORM"/>
    <property type="match status" value="1"/>
</dbReference>
<dbReference type="PANTHER" id="PTHR10658">
    <property type="entry name" value="PHOSPHATIDYLINOSITOL TRANSFER PROTEIN"/>
    <property type="match status" value="1"/>
</dbReference>
<dbReference type="RefSeq" id="WP_115332750.1">
    <property type="nucleotide sequence ID" value="NZ_CAAAHP010000010.1"/>
</dbReference>
<dbReference type="OrthoDB" id="9154097at2"/>
<dbReference type="Gene3D" id="3.40.50.1000">
    <property type="entry name" value="HAD superfamily/HAD-like"/>
    <property type="match status" value="1"/>
</dbReference>
<reference evidence="5 6" key="1">
    <citation type="submission" date="2018-06" db="EMBL/GenBank/DDBJ databases">
        <authorList>
            <consortium name="Pathogen Informatics"/>
            <person name="Doyle S."/>
        </authorList>
    </citation>
    <scope>NUCLEOTIDE SEQUENCE [LARGE SCALE GENOMIC DNA]</scope>
    <source>
        <strain evidence="5 6">NCTC13316</strain>
    </source>
</reference>
<dbReference type="InterPro" id="IPR036412">
    <property type="entry name" value="HAD-like_sf"/>
</dbReference>
<dbReference type="InterPro" id="IPR031315">
    <property type="entry name" value="LNS2/PITP"/>
</dbReference>
<evidence type="ECO:0000256" key="2">
    <source>
        <dbReference type="ARBA" id="ARBA00023055"/>
    </source>
</evidence>
<feature type="domain" description="LNS2/PITP" evidence="4">
    <location>
        <begin position="170"/>
        <end position="311"/>
    </location>
</feature>
<dbReference type="GO" id="GO:0035091">
    <property type="term" value="F:phosphatidylinositol binding"/>
    <property type="evidence" value="ECO:0007669"/>
    <property type="project" value="TreeGrafter"/>
</dbReference>
<feature type="signal peptide" evidence="3">
    <location>
        <begin position="1"/>
        <end position="21"/>
    </location>
</feature>
<dbReference type="Proteomes" id="UP000254794">
    <property type="component" value="Unassembled WGS sequence"/>
</dbReference>
<organism evidence="5 6">
    <name type="scientific">Legionella busanensis</name>
    <dbReference type="NCBI Taxonomy" id="190655"/>
    <lineage>
        <taxon>Bacteria</taxon>
        <taxon>Pseudomonadati</taxon>
        <taxon>Pseudomonadota</taxon>
        <taxon>Gammaproteobacteria</taxon>
        <taxon>Legionellales</taxon>
        <taxon>Legionellaceae</taxon>
        <taxon>Legionella</taxon>
    </lineage>
</organism>
<dbReference type="InterPro" id="IPR023214">
    <property type="entry name" value="HAD_sf"/>
</dbReference>
<evidence type="ECO:0000259" key="4">
    <source>
        <dbReference type="SMART" id="SM00775"/>
    </source>
</evidence>
<keyword evidence="2" id="KW-0445">Lipid transport</keyword>
<name>A0A378K9G0_9GAMM</name>
<evidence type="ECO:0000313" key="5">
    <source>
        <dbReference type="EMBL" id="STX81357.1"/>
    </source>
</evidence>
<evidence type="ECO:0000256" key="1">
    <source>
        <dbReference type="ARBA" id="ARBA00022448"/>
    </source>
</evidence>
<dbReference type="EMBL" id="UGOD01000003">
    <property type="protein sequence ID" value="STX81357.1"/>
    <property type="molecule type" value="Genomic_DNA"/>
</dbReference>
<accession>A0A378K9G0</accession>
<dbReference type="GO" id="GO:0005737">
    <property type="term" value="C:cytoplasm"/>
    <property type="evidence" value="ECO:0007669"/>
    <property type="project" value="TreeGrafter"/>
</dbReference>
<gene>
    <name evidence="5" type="ORF">NCTC13316_03226</name>
</gene>
<keyword evidence="1" id="KW-0813">Transport</keyword>
<dbReference type="AlphaFoldDB" id="A0A378K9G0"/>
<dbReference type="CDD" id="cd01427">
    <property type="entry name" value="HAD_like"/>
    <property type="match status" value="1"/>
</dbReference>